<reference evidence="2 3" key="1">
    <citation type="journal article" date="2007" name="Science">
        <title>Sea anemone genome reveals ancestral eumetazoan gene repertoire and genomic organization.</title>
        <authorList>
            <person name="Putnam N.H."/>
            <person name="Srivastava M."/>
            <person name="Hellsten U."/>
            <person name="Dirks B."/>
            <person name="Chapman J."/>
            <person name="Salamov A."/>
            <person name="Terry A."/>
            <person name="Shapiro H."/>
            <person name="Lindquist E."/>
            <person name="Kapitonov V.V."/>
            <person name="Jurka J."/>
            <person name="Genikhovich G."/>
            <person name="Grigoriev I.V."/>
            <person name="Lucas S.M."/>
            <person name="Steele R.E."/>
            <person name="Finnerty J.R."/>
            <person name="Technau U."/>
            <person name="Martindale M.Q."/>
            <person name="Rokhsar D.S."/>
        </authorList>
    </citation>
    <scope>NUCLEOTIDE SEQUENCE [LARGE SCALE GENOMIC DNA]</scope>
    <source>
        <strain evidence="3">CH2 X CH6</strain>
    </source>
</reference>
<sequence length="50" mass="5631">DLAARNCIVASDLSVKIGDFGISRSLYKEDYYKIPNSPEFVPLRWLAPDS</sequence>
<dbReference type="EMBL" id="DS471294">
    <property type="protein sequence ID" value="EDO28668.1"/>
    <property type="molecule type" value="Genomic_DNA"/>
</dbReference>
<dbReference type="OMA" id="EFVPLRW"/>
<dbReference type="Gene3D" id="1.10.510.10">
    <property type="entry name" value="Transferase(Phosphotransferase) domain 1"/>
    <property type="match status" value="1"/>
</dbReference>
<dbReference type="Proteomes" id="UP000001593">
    <property type="component" value="Unassembled WGS sequence"/>
</dbReference>
<keyword evidence="3" id="KW-1185">Reference proteome</keyword>
<dbReference type="InterPro" id="IPR011009">
    <property type="entry name" value="Kinase-like_dom_sf"/>
</dbReference>
<dbReference type="InParanoid" id="A7T5U2"/>
<evidence type="ECO:0000313" key="2">
    <source>
        <dbReference type="EMBL" id="EDO28668.1"/>
    </source>
</evidence>
<protein>
    <recommendedName>
        <fullName evidence="1">Protein kinase domain-containing protein</fullName>
    </recommendedName>
</protein>
<dbReference type="GO" id="GO:0005524">
    <property type="term" value="F:ATP binding"/>
    <property type="evidence" value="ECO:0007669"/>
    <property type="project" value="InterPro"/>
</dbReference>
<dbReference type="STRING" id="45351.A7T5U2"/>
<dbReference type="PROSITE" id="PS50011">
    <property type="entry name" value="PROTEIN_KINASE_DOM"/>
    <property type="match status" value="1"/>
</dbReference>
<gene>
    <name evidence="2" type="ORF">NEMVEDRAFT_v1g147113</name>
</gene>
<dbReference type="GO" id="GO:0004672">
    <property type="term" value="F:protein kinase activity"/>
    <property type="evidence" value="ECO:0007669"/>
    <property type="project" value="InterPro"/>
</dbReference>
<dbReference type="Pfam" id="PF07714">
    <property type="entry name" value="PK_Tyr_Ser-Thr"/>
    <property type="match status" value="1"/>
</dbReference>
<organism evidence="2 3">
    <name type="scientific">Nematostella vectensis</name>
    <name type="common">Starlet sea anemone</name>
    <dbReference type="NCBI Taxonomy" id="45351"/>
    <lineage>
        <taxon>Eukaryota</taxon>
        <taxon>Metazoa</taxon>
        <taxon>Cnidaria</taxon>
        <taxon>Anthozoa</taxon>
        <taxon>Hexacorallia</taxon>
        <taxon>Actiniaria</taxon>
        <taxon>Edwardsiidae</taxon>
        <taxon>Nematostella</taxon>
    </lineage>
</organism>
<dbReference type="PANTHER" id="PTHR24417">
    <property type="entry name" value="SERINE/THREONINE-PROTEIN KINASE LMTK1"/>
    <property type="match status" value="1"/>
</dbReference>
<dbReference type="AlphaFoldDB" id="A7T5U2"/>
<dbReference type="InterPro" id="IPR001245">
    <property type="entry name" value="Ser-Thr/Tyr_kinase_cat_dom"/>
</dbReference>
<dbReference type="SUPFAM" id="SSF56112">
    <property type="entry name" value="Protein kinase-like (PK-like)"/>
    <property type="match status" value="1"/>
</dbReference>
<feature type="non-terminal residue" evidence="2">
    <location>
        <position position="50"/>
    </location>
</feature>
<dbReference type="InterPro" id="IPR000719">
    <property type="entry name" value="Prot_kinase_dom"/>
</dbReference>
<dbReference type="HOGENOM" id="CLU_206884_0_0_1"/>
<proteinExistence type="predicted"/>
<feature type="domain" description="Protein kinase" evidence="1">
    <location>
        <begin position="1"/>
        <end position="50"/>
    </location>
</feature>
<evidence type="ECO:0000313" key="3">
    <source>
        <dbReference type="Proteomes" id="UP000001593"/>
    </source>
</evidence>
<dbReference type="PhylomeDB" id="A7T5U2"/>
<name>A7T5U2_NEMVE</name>
<accession>A7T5U2</accession>
<dbReference type="eggNOG" id="KOG4258">
    <property type="taxonomic scope" value="Eukaryota"/>
</dbReference>
<dbReference type="KEGG" id="nve:5499129"/>
<dbReference type="PANTHER" id="PTHR24417:SF7">
    <property type="entry name" value="CHROMATIN MODIFICATION-RELATED PROTEIN EAF1"/>
    <property type="match status" value="1"/>
</dbReference>
<feature type="non-terminal residue" evidence="2">
    <location>
        <position position="1"/>
    </location>
</feature>
<evidence type="ECO:0000259" key="1">
    <source>
        <dbReference type="PROSITE" id="PS50011"/>
    </source>
</evidence>